<evidence type="ECO:0000256" key="1">
    <source>
        <dbReference type="ARBA" id="ARBA00004211"/>
    </source>
</evidence>
<keyword evidence="3 7" id="KW-0812">Transmembrane</keyword>
<dbReference type="GO" id="GO:0090158">
    <property type="term" value="P:endoplasmic reticulum membrane organization"/>
    <property type="evidence" value="ECO:0007669"/>
    <property type="project" value="TreeGrafter"/>
</dbReference>
<evidence type="ECO:0000256" key="5">
    <source>
        <dbReference type="ARBA" id="ARBA00023136"/>
    </source>
</evidence>
<dbReference type="STRING" id="2880.D8LLY4"/>
<dbReference type="PANTHER" id="PTHR10809:SF6">
    <property type="entry name" value="AT11025P-RELATED"/>
    <property type="match status" value="1"/>
</dbReference>
<dbReference type="GO" id="GO:0005886">
    <property type="term" value="C:plasma membrane"/>
    <property type="evidence" value="ECO:0007669"/>
    <property type="project" value="TreeGrafter"/>
</dbReference>
<dbReference type="Pfam" id="PF00635">
    <property type="entry name" value="Motile_Sperm"/>
    <property type="match status" value="1"/>
</dbReference>
<dbReference type="eggNOG" id="KOG0439">
    <property type="taxonomic scope" value="Eukaryota"/>
</dbReference>
<dbReference type="SUPFAM" id="SSF49354">
    <property type="entry name" value="PapD-like"/>
    <property type="match status" value="1"/>
</dbReference>
<comment type="subcellular location">
    <subcellularLocation>
        <location evidence="1">Membrane</location>
        <topology evidence="1">Single-pass type IV membrane protein</topology>
    </subcellularLocation>
</comment>
<protein>
    <recommendedName>
        <fullName evidence="8">MSP domain-containing protein</fullName>
    </recommendedName>
</protein>
<feature type="region of interest" description="Disordered" evidence="6">
    <location>
        <begin position="249"/>
        <end position="268"/>
    </location>
</feature>
<evidence type="ECO:0000259" key="8">
    <source>
        <dbReference type="PROSITE" id="PS50202"/>
    </source>
</evidence>
<dbReference type="InterPro" id="IPR000535">
    <property type="entry name" value="MSP_dom"/>
</dbReference>
<dbReference type="InterPro" id="IPR008962">
    <property type="entry name" value="PapD-like_sf"/>
</dbReference>
<dbReference type="FunCoup" id="D8LLY4">
    <property type="interactions" value="97"/>
</dbReference>
<evidence type="ECO:0000313" key="9">
    <source>
        <dbReference type="EMBL" id="CBN77198.1"/>
    </source>
</evidence>
<feature type="region of interest" description="Disordered" evidence="6">
    <location>
        <begin position="165"/>
        <end position="192"/>
    </location>
</feature>
<feature type="transmembrane region" description="Helical" evidence="7">
    <location>
        <begin position="275"/>
        <end position="295"/>
    </location>
</feature>
<reference evidence="9 10" key="1">
    <citation type="journal article" date="2010" name="Nature">
        <title>The Ectocarpus genome and the independent evolution of multicellularity in brown algae.</title>
        <authorList>
            <person name="Cock J.M."/>
            <person name="Sterck L."/>
            <person name="Rouze P."/>
            <person name="Scornet D."/>
            <person name="Allen A.E."/>
            <person name="Amoutzias G."/>
            <person name="Anthouard V."/>
            <person name="Artiguenave F."/>
            <person name="Aury J.M."/>
            <person name="Badger J.H."/>
            <person name="Beszteri B."/>
            <person name="Billiau K."/>
            <person name="Bonnet E."/>
            <person name="Bothwell J.H."/>
            <person name="Bowler C."/>
            <person name="Boyen C."/>
            <person name="Brownlee C."/>
            <person name="Carrano C.J."/>
            <person name="Charrier B."/>
            <person name="Cho G.Y."/>
            <person name="Coelho S.M."/>
            <person name="Collen J."/>
            <person name="Corre E."/>
            <person name="Da Silva C."/>
            <person name="Delage L."/>
            <person name="Delaroque N."/>
            <person name="Dittami S.M."/>
            <person name="Doulbeau S."/>
            <person name="Elias M."/>
            <person name="Farnham G."/>
            <person name="Gachon C.M."/>
            <person name="Gschloessl B."/>
            <person name="Heesch S."/>
            <person name="Jabbari K."/>
            <person name="Jubin C."/>
            <person name="Kawai H."/>
            <person name="Kimura K."/>
            <person name="Kloareg B."/>
            <person name="Kupper F.C."/>
            <person name="Lang D."/>
            <person name="Le Bail A."/>
            <person name="Leblanc C."/>
            <person name="Lerouge P."/>
            <person name="Lohr M."/>
            <person name="Lopez P.J."/>
            <person name="Martens C."/>
            <person name="Maumus F."/>
            <person name="Michel G."/>
            <person name="Miranda-Saavedra D."/>
            <person name="Morales J."/>
            <person name="Moreau H."/>
            <person name="Motomura T."/>
            <person name="Nagasato C."/>
            <person name="Napoli C.A."/>
            <person name="Nelson D.R."/>
            <person name="Nyvall-Collen P."/>
            <person name="Peters A.F."/>
            <person name="Pommier C."/>
            <person name="Potin P."/>
            <person name="Poulain J."/>
            <person name="Quesneville H."/>
            <person name="Read B."/>
            <person name="Rensing S.A."/>
            <person name="Ritter A."/>
            <person name="Rousvoal S."/>
            <person name="Samanta M."/>
            <person name="Samson G."/>
            <person name="Schroeder D.C."/>
            <person name="Segurens B."/>
            <person name="Strittmatter M."/>
            <person name="Tonon T."/>
            <person name="Tregear J.W."/>
            <person name="Valentin K."/>
            <person name="von Dassow P."/>
            <person name="Yamagishi T."/>
            <person name="Van de Peer Y."/>
            <person name="Wincker P."/>
        </authorList>
    </citation>
    <scope>NUCLEOTIDE SEQUENCE [LARGE SCALE GENOMIC DNA]</scope>
    <source>
        <strain evidence="10">Ec32 / CCAP1310/4</strain>
    </source>
</reference>
<dbReference type="OrthoDB" id="264603at2759"/>
<keyword evidence="10" id="KW-1185">Reference proteome</keyword>
<comment type="similarity">
    <text evidence="2">Belongs to the VAMP-associated protein (VAP) (TC 9.B.17) family.</text>
</comment>
<keyword evidence="5 7" id="KW-0472">Membrane</keyword>
<dbReference type="InParanoid" id="D8LLY4"/>
<dbReference type="OMA" id="TTQPRRY"/>
<dbReference type="PANTHER" id="PTHR10809">
    <property type="entry name" value="VESICLE-ASSOCIATED MEMBRANE PROTEIN-ASSOCIATED PROTEIN"/>
    <property type="match status" value="1"/>
</dbReference>
<evidence type="ECO:0000313" key="10">
    <source>
        <dbReference type="Proteomes" id="UP000002630"/>
    </source>
</evidence>
<evidence type="ECO:0000256" key="2">
    <source>
        <dbReference type="ARBA" id="ARBA00008932"/>
    </source>
</evidence>
<dbReference type="EMBL" id="FN648575">
    <property type="protein sequence ID" value="CBN77198.1"/>
    <property type="molecule type" value="Genomic_DNA"/>
</dbReference>
<dbReference type="InterPro" id="IPR016763">
    <property type="entry name" value="VAP"/>
</dbReference>
<dbReference type="Proteomes" id="UP000002630">
    <property type="component" value="Linkage Group LG17"/>
</dbReference>
<organism evidence="9 10">
    <name type="scientific">Ectocarpus siliculosus</name>
    <name type="common">Brown alga</name>
    <name type="synonym">Conferva siliculosa</name>
    <dbReference type="NCBI Taxonomy" id="2880"/>
    <lineage>
        <taxon>Eukaryota</taxon>
        <taxon>Sar</taxon>
        <taxon>Stramenopiles</taxon>
        <taxon>Ochrophyta</taxon>
        <taxon>PX clade</taxon>
        <taxon>Phaeophyceae</taxon>
        <taxon>Ectocarpales</taxon>
        <taxon>Ectocarpaceae</taxon>
        <taxon>Ectocarpus</taxon>
    </lineage>
</organism>
<dbReference type="EMBL" id="FN649742">
    <property type="protein sequence ID" value="CBN77198.1"/>
    <property type="molecule type" value="Genomic_DNA"/>
</dbReference>
<gene>
    <name evidence="9" type="ORF">Esi_0038_0066</name>
</gene>
<keyword evidence="4 7" id="KW-1133">Transmembrane helix</keyword>
<dbReference type="GO" id="GO:0061817">
    <property type="term" value="P:endoplasmic reticulum-plasma membrane tethering"/>
    <property type="evidence" value="ECO:0007669"/>
    <property type="project" value="TreeGrafter"/>
</dbReference>
<dbReference type="GO" id="GO:0005789">
    <property type="term" value="C:endoplasmic reticulum membrane"/>
    <property type="evidence" value="ECO:0007669"/>
    <property type="project" value="InterPro"/>
</dbReference>
<proteinExistence type="inferred from homology"/>
<name>D8LLY4_ECTSI</name>
<accession>D8LLY4</accession>
<sequence>MAAQDALFALECLPSKVLDFALEDGAEPAECVLHLTNNGSESVAFKVKTTKPKRYLVRPNQGVVAPSEDLPVSIVLLAHDKVGLISEFMQTGGCNETNKFMVQALPLQGESATAGAVPPGLWKEAKARVQQKKLVVHFTFPRPSIPPSSAETLKQASNGVRDAIAGDSSRSRFATGTEDGLQGGAGGDGSDMSQDQMWAQAAELRRKYDDLVSFTINLTAEKDLIQRSLGATKEDLAREQQARKLLETKMMEPGARRPAGSVAGSTSPSESRSGFSLFFVLIVAALALFAGQWTAANGYPLLLGSESI</sequence>
<evidence type="ECO:0000256" key="6">
    <source>
        <dbReference type="SAM" id="MobiDB-lite"/>
    </source>
</evidence>
<dbReference type="PROSITE" id="PS50202">
    <property type="entry name" value="MSP"/>
    <property type="match status" value="1"/>
</dbReference>
<evidence type="ECO:0000256" key="3">
    <source>
        <dbReference type="ARBA" id="ARBA00022692"/>
    </source>
</evidence>
<dbReference type="InterPro" id="IPR013783">
    <property type="entry name" value="Ig-like_fold"/>
</dbReference>
<feature type="domain" description="MSP" evidence="8">
    <location>
        <begin position="9"/>
        <end position="139"/>
    </location>
</feature>
<dbReference type="Gene3D" id="2.60.40.10">
    <property type="entry name" value="Immunoglobulins"/>
    <property type="match status" value="1"/>
</dbReference>
<evidence type="ECO:0000256" key="4">
    <source>
        <dbReference type="ARBA" id="ARBA00022989"/>
    </source>
</evidence>
<evidence type="ECO:0000256" key="7">
    <source>
        <dbReference type="SAM" id="Phobius"/>
    </source>
</evidence>
<dbReference type="AlphaFoldDB" id="D8LLY4"/>